<sequence>MASFFTSKQQQWKPVPNGGLGGVGYSGEVTIRREGDNMSPTYRPQQRRELPPILTSSSSRDMPMTPSQWSALSALGFDGPWTPNTNDGVWSGVFIGEEKKVMSSLLVSRYNSAIPSKSHHSRPETPGSVNSELDSNPAELPGSLLLASQGFPQSEPITPPPSLRLVRRDTEESNISSAPTLSTSTSSDDIDMEALRSLTTPLRRNDRPGENAMPTYTISNRNPHDAHISKPFSAMDIEELLQQLPRCNALTTNQLWLPAMRTQIQNMAQLLHDAGEMKIESSVNEVVLNEDLTAFSDDMRRITTSYRKIVESAESLAERDSKVCQERLRLLEDQVEDALEMIETKDKAVEDQGRDIHAFKHTILEIVRILGTFIQNNVASWADTINEPRTQEVLQLISDYTRPGDNKSIRYVRIPDAAMSKYVKDIQDSKALVKQYREVLHGQVTMIKEQSENLDVYADKYEAALRVGKQRDHEIVLLAQQNEELKMQLEDARSTLARNKEANLDAEAMAQRYEELRSNMNSLKIAHELEVDQRDAEIANLRQKLGSAREEVFARREDVRNIISQTRSMLPNPTISEPPGKSSHASKALRFLGMEKDKFKRGALPVSRSMMAFAPPNVDNGPLSADSRFSSKELARPIGRPALHQVASDGPQVYSQTTPSTPFEDGRASSATTLPIVRPRSDSMSAMQRHGAPSPPVDTQKSLPAPPGRPQAQRLSTAQIAEITGSIQSPTAAQVATDYFKNSILGQTAARRVLSNIPEGASRIPAESSARNLDEVYEDGDSVASSDREVFRRSICALDMLNSSTLPHSETETDMDRYVRGVRRMTGGAHRELNNDSEPETQTGVARILHLRPGTNDLRGALRTQGRDFGREERVRQSVVSDGSGYQTSDSEPMSVTQLYHQGGRHIRG</sequence>
<gene>
    <name evidence="3" type="ORF">EDD36DRAFT_418643</name>
</gene>
<feature type="coiled-coil region" evidence="1">
    <location>
        <begin position="475"/>
        <end position="551"/>
    </location>
</feature>
<feature type="compositionally biased region" description="Polar residues" evidence="2">
    <location>
        <begin position="1"/>
        <end position="12"/>
    </location>
</feature>
<feature type="region of interest" description="Disordered" evidence="2">
    <location>
        <begin position="1"/>
        <end position="66"/>
    </location>
</feature>
<name>A0AAN6ICY1_9EURO</name>
<evidence type="ECO:0000313" key="4">
    <source>
        <dbReference type="Proteomes" id="UP001203852"/>
    </source>
</evidence>
<feature type="compositionally biased region" description="Polar residues" evidence="2">
    <location>
        <begin position="878"/>
        <end position="900"/>
    </location>
</feature>
<proteinExistence type="predicted"/>
<evidence type="ECO:0000313" key="3">
    <source>
        <dbReference type="EMBL" id="KAI1612475.1"/>
    </source>
</evidence>
<feature type="region of interest" description="Disordered" evidence="2">
    <location>
        <begin position="856"/>
        <end position="909"/>
    </location>
</feature>
<feature type="region of interest" description="Disordered" evidence="2">
    <location>
        <begin position="113"/>
        <end position="143"/>
    </location>
</feature>
<dbReference type="AlphaFoldDB" id="A0AAN6ICY1"/>
<protein>
    <submittedName>
        <fullName evidence="3">Uncharacterized protein</fullName>
    </submittedName>
</protein>
<organism evidence="3 4">
    <name type="scientific">Exophiala viscosa</name>
    <dbReference type="NCBI Taxonomy" id="2486360"/>
    <lineage>
        <taxon>Eukaryota</taxon>
        <taxon>Fungi</taxon>
        <taxon>Dikarya</taxon>
        <taxon>Ascomycota</taxon>
        <taxon>Pezizomycotina</taxon>
        <taxon>Eurotiomycetes</taxon>
        <taxon>Chaetothyriomycetidae</taxon>
        <taxon>Chaetothyriales</taxon>
        <taxon>Herpotrichiellaceae</taxon>
        <taxon>Exophiala</taxon>
    </lineage>
</organism>
<feature type="compositionally biased region" description="Basic and acidic residues" evidence="2">
    <location>
        <begin position="865"/>
        <end position="876"/>
    </location>
</feature>
<dbReference type="Proteomes" id="UP001203852">
    <property type="component" value="Unassembled WGS sequence"/>
</dbReference>
<feature type="region of interest" description="Disordered" evidence="2">
    <location>
        <begin position="642"/>
        <end position="711"/>
    </location>
</feature>
<evidence type="ECO:0000256" key="1">
    <source>
        <dbReference type="SAM" id="Coils"/>
    </source>
</evidence>
<evidence type="ECO:0000256" key="2">
    <source>
        <dbReference type="SAM" id="MobiDB-lite"/>
    </source>
</evidence>
<comment type="caution">
    <text evidence="3">The sequence shown here is derived from an EMBL/GenBank/DDBJ whole genome shotgun (WGS) entry which is preliminary data.</text>
</comment>
<dbReference type="EMBL" id="MU404354">
    <property type="protein sequence ID" value="KAI1612475.1"/>
    <property type="molecule type" value="Genomic_DNA"/>
</dbReference>
<keyword evidence="1" id="KW-0175">Coiled coil</keyword>
<accession>A0AAN6ICY1</accession>
<reference evidence="3" key="1">
    <citation type="journal article" date="2022" name="bioRxiv">
        <title>Deciphering the potential niche of two novel black yeast fungi from a biological soil crust based on their genomes, phenotypes, and melanin regulation.</title>
        <authorList>
            <consortium name="DOE Joint Genome Institute"/>
            <person name="Carr E.C."/>
            <person name="Barton Q."/>
            <person name="Grambo S."/>
            <person name="Sullivan M."/>
            <person name="Renfro C.M."/>
            <person name="Kuo A."/>
            <person name="Pangilinan J."/>
            <person name="Lipzen A."/>
            <person name="Keymanesh K."/>
            <person name="Savage E."/>
            <person name="Barry K."/>
            <person name="Grigoriev I.V."/>
            <person name="Riekhof W.R."/>
            <person name="Harris S.S."/>
        </authorList>
    </citation>
    <scope>NUCLEOTIDE SEQUENCE</scope>
    <source>
        <strain evidence="3">JF 03-4F</strain>
    </source>
</reference>
<feature type="compositionally biased region" description="Low complexity" evidence="2">
    <location>
        <begin position="176"/>
        <end position="187"/>
    </location>
</feature>
<feature type="region of interest" description="Disordered" evidence="2">
    <location>
        <begin position="169"/>
        <end position="225"/>
    </location>
</feature>
<keyword evidence="4" id="KW-1185">Reference proteome</keyword>
<feature type="compositionally biased region" description="Polar residues" evidence="2">
    <location>
        <begin position="54"/>
        <end position="66"/>
    </location>
</feature>